<gene>
    <name evidence="2" type="ORF">EBB54_28975</name>
</gene>
<proteinExistence type="predicted"/>
<comment type="caution">
    <text evidence="2">The sequence shown here is derived from an EMBL/GenBank/DDBJ whole genome shotgun (WGS) entry which is preliminary data.</text>
</comment>
<feature type="domain" description="FHA" evidence="1">
    <location>
        <begin position="59"/>
        <end position="110"/>
    </location>
</feature>
<evidence type="ECO:0000259" key="1">
    <source>
        <dbReference type="PROSITE" id="PS50006"/>
    </source>
</evidence>
<dbReference type="SMART" id="SM00240">
    <property type="entry name" value="FHA"/>
    <property type="match status" value="1"/>
</dbReference>
<evidence type="ECO:0000313" key="2">
    <source>
        <dbReference type="EMBL" id="RRK34918.1"/>
    </source>
</evidence>
<dbReference type="InterPro" id="IPR000253">
    <property type="entry name" value="FHA_dom"/>
</dbReference>
<dbReference type="CDD" id="cd00060">
    <property type="entry name" value="FHA"/>
    <property type="match status" value="1"/>
</dbReference>
<dbReference type="RefSeq" id="WP_125130174.1">
    <property type="nucleotide sequence ID" value="NZ_RHJS01000002.1"/>
</dbReference>
<dbReference type="Pfam" id="PF00498">
    <property type="entry name" value="FHA"/>
    <property type="match status" value="1"/>
</dbReference>
<dbReference type="Proteomes" id="UP000274920">
    <property type="component" value="Unassembled WGS sequence"/>
</dbReference>
<dbReference type="PROSITE" id="PS50006">
    <property type="entry name" value="FHA_DOMAIN"/>
    <property type="match status" value="1"/>
</dbReference>
<name>A0A3R8JT12_9FIRM</name>
<dbReference type="SUPFAM" id="SSF49879">
    <property type="entry name" value="SMAD/FHA domain"/>
    <property type="match status" value="1"/>
</dbReference>
<organism evidence="2 3">
    <name type="scientific">Schaedlerella arabinosiphila</name>
    <dbReference type="NCBI Taxonomy" id="2044587"/>
    <lineage>
        <taxon>Bacteria</taxon>
        <taxon>Bacillati</taxon>
        <taxon>Bacillota</taxon>
        <taxon>Clostridia</taxon>
        <taxon>Lachnospirales</taxon>
        <taxon>Lachnospiraceae</taxon>
        <taxon>Schaedlerella</taxon>
    </lineage>
</organism>
<protein>
    <submittedName>
        <fullName evidence="2">FHA domain-containing protein</fullName>
    </submittedName>
</protein>
<dbReference type="AlphaFoldDB" id="A0A3R8JT12"/>
<sequence length="143" mass="16510">MIYKTVNNGIDEEYEETVILDEDEESTVFMEEVQEKADYTPVLYRISTGETIRITKKTFRLGREEASVDYAVLNNQAVSRSHADIICRDDHYFIFDLGSKNKSYLNNRALPSKYEVEINGGDILKLADEEFEFRLGGDEIHGR</sequence>
<keyword evidence="3" id="KW-1185">Reference proteome</keyword>
<dbReference type="InterPro" id="IPR008984">
    <property type="entry name" value="SMAD_FHA_dom_sf"/>
</dbReference>
<evidence type="ECO:0000313" key="3">
    <source>
        <dbReference type="Proteomes" id="UP000274920"/>
    </source>
</evidence>
<dbReference type="EMBL" id="RHJS01000002">
    <property type="protein sequence ID" value="RRK34918.1"/>
    <property type="molecule type" value="Genomic_DNA"/>
</dbReference>
<reference evidence="2" key="1">
    <citation type="submission" date="2018-10" db="EMBL/GenBank/DDBJ databases">
        <title>Schaedlerella arabinophila gen. nov. sp. nov., isolated from the mouse intestinal tract and comparative analysis with the genome of the closely related altered Schaedler flora strain ASF502.</title>
        <authorList>
            <person name="Miyake S."/>
            <person name="Soh M."/>
            <person name="Seedorf H."/>
        </authorList>
    </citation>
    <scope>NUCLEOTIDE SEQUENCE [LARGE SCALE GENOMIC DNA]</scope>
    <source>
        <strain evidence="2">DSM 106076</strain>
    </source>
</reference>
<accession>A0A3R8JT12</accession>
<dbReference type="Gene3D" id="2.60.200.20">
    <property type="match status" value="1"/>
</dbReference>